<dbReference type="PROSITE" id="PS51755">
    <property type="entry name" value="OMPR_PHOB"/>
    <property type="match status" value="1"/>
</dbReference>
<dbReference type="PANTHER" id="PTHR48111:SF47">
    <property type="entry name" value="TRANSCRIPTIONAL REGULATORY PROTEIN RSTA"/>
    <property type="match status" value="1"/>
</dbReference>
<keyword evidence="7" id="KW-1185">Reference proteome</keyword>
<dbReference type="CDD" id="cd00383">
    <property type="entry name" value="trans_reg_C"/>
    <property type="match status" value="1"/>
</dbReference>
<gene>
    <name evidence="6" type="ORF">SBX64_05380</name>
</gene>
<feature type="modified residue" description="4-aspartylphosphate" evidence="2">
    <location>
        <position position="59"/>
    </location>
</feature>
<dbReference type="SUPFAM" id="SSF46894">
    <property type="entry name" value="C-terminal effector domain of the bipartite response regulators"/>
    <property type="match status" value="1"/>
</dbReference>
<feature type="DNA-binding region" description="OmpR/PhoB-type" evidence="3">
    <location>
        <begin position="139"/>
        <end position="237"/>
    </location>
</feature>
<dbReference type="InterPro" id="IPR036388">
    <property type="entry name" value="WH-like_DNA-bd_sf"/>
</dbReference>
<dbReference type="SMART" id="SM00448">
    <property type="entry name" value="REC"/>
    <property type="match status" value="1"/>
</dbReference>
<dbReference type="InterPro" id="IPR039420">
    <property type="entry name" value="WalR-like"/>
</dbReference>
<dbReference type="Gene3D" id="1.10.10.10">
    <property type="entry name" value="Winged helix-like DNA-binding domain superfamily/Winged helix DNA-binding domain"/>
    <property type="match status" value="1"/>
</dbReference>
<keyword evidence="2" id="KW-0597">Phosphoprotein</keyword>
<evidence type="ECO:0000256" key="3">
    <source>
        <dbReference type="PROSITE-ProRule" id="PRU01091"/>
    </source>
</evidence>
<evidence type="ECO:0000256" key="1">
    <source>
        <dbReference type="ARBA" id="ARBA00023125"/>
    </source>
</evidence>
<protein>
    <submittedName>
        <fullName evidence="6">Response regulator transcription factor</fullName>
    </submittedName>
</protein>
<evidence type="ECO:0000313" key="6">
    <source>
        <dbReference type="EMBL" id="MDW6091977.1"/>
    </source>
</evidence>
<dbReference type="RefSeq" id="WP_038178089.1">
    <property type="nucleotide sequence ID" value="NZ_AP024903.1"/>
</dbReference>
<dbReference type="Pfam" id="PF00486">
    <property type="entry name" value="Trans_reg_C"/>
    <property type="match status" value="1"/>
</dbReference>
<keyword evidence="1 3" id="KW-0238">DNA-binding</keyword>
<dbReference type="PROSITE" id="PS50110">
    <property type="entry name" value="RESPONSE_REGULATORY"/>
    <property type="match status" value="1"/>
</dbReference>
<dbReference type="InterPro" id="IPR001789">
    <property type="entry name" value="Sig_transdc_resp-reg_receiver"/>
</dbReference>
<accession>A0ABU4IS82</accession>
<feature type="domain" description="Response regulatory" evidence="4">
    <location>
        <begin position="10"/>
        <end position="123"/>
    </location>
</feature>
<proteinExistence type="predicted"/>
<dbReference type="SUPFAM" id="SSF52172">
    <property type="entry name" value="CheY-like"/>
    <property type="match status" value="1"/>
</dbReference>
<evidence type="ECO:0000256" key="2">
    <source>
        <dbReference type="PROSITE-ProRule" id="PRU00169"/>
    </source>
</evidence>
<dbReference type="SMART" id="SM00862">
    <property type="entry name" value="Trans_reg_C"/>
    <property type="match status" value="1"/>
</dbReference>
<dbReference type="Proteomes" id="UP001279860">
    <property type="component" value="Unassembled WGS sequence"/>
</dbReference>
<dbReference type="InterPro" id="IPR016032">
    <property type="entry name" value="Sig_transdc_resp-reg_C-effctor"/>
</dbReference>
<evidence type="ECO:0000259" key="5">
    <source>
        <dbReference type="PROSITE" id="PS51755"/>
    </source>
</evidence>
<organism evidence="6 7">
    <name type="scientific">Vibrio rhizosphaerae</name>
    <dbReference type="NCBI Taxonomy" id="398736"/>
    <lineage>
        <taxon>Bacteria</taxon>
        <taxon>Pseudomonadati</taxon>
        <taxon>Pseudomonadota</taxon>
        <taxon>Gammaproteobacteria</taxon>
        <taxon>Vibrionales</taxon>
        <taxon>Vibrionaceae</taxon>
        <taxon>Vibrio</taxon>
    </lineage>
</organism>
<feature type="domain" description="OmpR/PhoB-type" evidence="5">
    <location>
        <begin position="139"/>
        <end position="237"/>
    </location>
</feature>
<sequence>MTPYLNYNKRILLVEDDVELSSLIADFLSRYGFDVMTVNNGTDAIKQVADLSPDLVILDVMLPGMNGMEVCRELRTFYSGYILMQTALDDDADQMKGLEIGADDYVIKQVQPHLLLSRIYALLRRSERKSSHSNITMEPYTLVCGPLVIDLSNRTVVLNQAPVETTTAEFELLVLLASTVGKVVSRDEILQKIRGFEYDGLDRSIDRRISRLRQKLVLDDGKALIKTIRGVGYQLCVYAEED</sequence>
<dbReference type="InterPro" id="IPR011006">
    <property type="entry name" value="CheY-like_superfamily"/>
</dbReference>
<name>A0ABU4IS82_9VIBR</name>
<evidence type="ECO:0000313" key="7">
    <source>
        <dbReference type="Proteomes" id="UP001279860"/>
    </source>
</evidence>
<reference evidence="6 7" key="1">
    <citation type="submission" date="2023-11" db="EMBL/GenBank/DDBJ databases">
        <title>Plant-associative lifestyle of Vibrio porteresiae and its evolutionary dynamics.</title>
        <authorList>
            <person name="Rameshkumar N."/>
            <person name="Kirti K."/>
        </authorList>
    </citation>
    <scope>NUCLEOTIDE SEQUENCE [LARGE SCALE GENOMIC DNA]</scope>
    <source>
        <strain evidence="6 7">MSSRF7</strain>
    </source>
</reference>
<dbReference type="InterPro" id="IPR001867">
    <property type="entry name" value="OmpR/PhoB-type_DNA-bd"/>
</dbReference>
<evidence type="ECO:0000259" key="4">
    <source>
        <dbReference type="PROSITE" id="PS50110"/>
    </source>
</evidence>
<dbReference type="Pfam" id="PF00072">
    <property type="entry name" value="Response_reg"/>
    <property type="match status" value="1"/>
</dbReference>
<dbReference type="PANTHER" id="PTHR48111">
    <property type="entry name" value="REGULATOR OF RPOS"/>
    <property type="match status" value="1"/>
</dbReference>
<dbReference type="Gene3D" id="3.40.50.2300">
    <property type="match status" value="1"/>
</dbReference>
<comment type="caution">
    <text evidence="6">The sequence shown here is derived from an EMBL/GenBank/DDBJ whole genome shotgun (WGS) entry which is preliminary data.</text>
</comment>
<dbReference type="EMBL" id="JAWRCP010000001">
    <property type="protein sequence ID" value="MDW6091977.1"/>
    <property type="molecule type" value="Genomic_DNA"/>
</dbReference>